<dbReference type="GO" id="GO:0016746">
    <property type="term" value="F:acyltransferase activity"/>
    <property type="evidence" value="ECO:0007669"/>
    <property type="project" value="UniProtKB-KW"/>
</dbReference>
<dbReference type="EMBL" id="JBHTBW010000015">
    <property type="protein sequence ID" value="MFC7440609.1"/>
    <property type="molecule type" value="Genomic_DNA"/>
</dbReference>
<evidence type="ECO:0000313" key="3">
    <source>
        <dbReference type="Proteomes" id="UP001596500"/>
    </source>
</evidence>
<dbReference type="InterPro" id="IPR051908">
    <property type="entry name" value="Ribosomal_N-acetyltransferase"/>
</dbReference>
<dbReference type="SUPFAM" id="SSF55729">
    <property type="entry name" value="Acyl-CoA N-acyltransferases (Nat)"/>
    <property type="match status" value="1"/>
</dbReference>
<protein>
    <submittedName>
        <fullName evidence="2">GNAT family N-acetyltransferase</fullName>
        <ecNumber evidence="2">2.3.-.-</ecNumber>
    </submittedName>
</protein>
<evidence type="ECO:0000313" key="2">
    <source>
        <dbReference type="EMBL" id="MFC7440609.1"/>
    </source>
</evidence>
<accession>A0ABW2RI44</accession>
<dbReference type="EC" id="2.3.-.-" evidence="2"/>
<keyword evidence="2" id="KW-0012">Acyltransferase</keyword>
<dbReference type="Pfam" id="PF13302">
    <property type="entry name" value="Acetyltransf_3"/>
    <property type="match status" value="1"/>
</dbReference>
<dbReference type="Gene3D" id="3.40.630.30">
    <property type="match status" value="1"/>
</dbReference>
<sequence>MPKTKGFRAIVLKDKIVGMIDFHNLDWTNRRAEIGYWLSADRQGNGTMTKVCRAMLRIGFEHYGLNRIEIRVAAANYKSRAIPERLGFRKEGVLKEASHLYGRYGLTATEYRQAGDIGKR</sequence>
<dbReference type="InterPro" id="IPR016181">
    <property type="entry name" value="Acyl_CoA_acyltransferase"/>
</dbReference>
<reference evidence="3" key="1">
    <citation type="journal article" date="2019" name="Int. J. Syst. Evol. Microbiol.">
        <title>The Global Catalogue of Microorganisms (GCM) 10K type strain sequencing project: providing services to taxonomists for standard genome sequencing and annotation.</title>
        <authorList>
            <consortium name="The Broad Institute Genomics Platform"/>
            <consortium name="The Broad Institute Genome Sequencing Center for Infectious Disease"/>
            <person name="Wu L."/>
            <person name="Ma J."/>
        </authorList>
    </citation>
    <scope>NUCLEOTIDE SEQUENCE [LARGE SCALE GENOMIC DNA]</scope>
    <source>
        <strain evidence="3">CGMCC 1.12942</strain>
    </source>
</reference>
<dbReference type="InterPro" id="IPR000182">
    <property type="entry name" value="GNAT_dom"/>
</dbReference>
<keyword evidence="2" id="KW-0808">Transferase</keyword>
<name>A0ABW2RI44_9BACL</name>
<organism evidence="2 3">
    <name type="scientific">Laceyella putida</name>
    <dbReference type="NCBI Taxonomy" id="110101"/>
    <lineage>
        <taxon>Bacteria</taxon>
        <taxon>Bacillati</taxon>
        <taxon>Bacillota</taxon>
        <taxon>Bacilli</taxon>
        <taxon>Bacillales</taxon>
        <taxon>Thermoactinomycetaceae</taxon>
        <taxon>Laceyella</taxon>
    </lineage>
</organism>
<dbReference type="PANTHER" id="PTHR43441">
    <property type="entry name" value="RIBOSOMAL-PROTEIN-SERINE ACETYLTRANSFERASE"/>
    <property type="match status" value="1"/>
</dbReference>
<comment type="caution">
    <text evidence="2">The sequence shown here is derived from an EMBL/GenBank/DDBJ whole genome shotgun (WGS) entry which is preliminary data.</text>
</comment>
<dbReference type="Proteomes" id="UP001596500">
    <property type="component" value="Unassembled WGS sequence"/>
</dbReference>
<gene>
    <name evidence="2" type="ORF">ACFQNG_05550</name>
</gene>
<feature type="domain" description="N-acetyltransferase" evidence="1">
    <location>
        <begin position="1"/>
        <end position="107"/>
    </location>
</feature>
<evidence type="ECO:0000259" key="1">
    <source>
        <dbReference type="PROSITE" id="PS51186"/>
    </source>
</evidence>
<dbReference type="PROSITE" id="PS51186">
    <property type="entry name" value="GNAT"/>
    <property type="match status" value="1"/>
</dbReference>
<proteinExistence type="predicted"/>
<keyword evidence="3" id="KW-1185">Reference proteome</keyword>
<dbReference type="PANTHER" id="PTHR43441:SF12">
    <property type="entry name" value="RIBOSOMAL N-ACETYLTRANSFERASE YDAF-RELATED"/>
    <property type="match status" value="1"/>
</dbReference>